<dbReference type="OrthoDB" id="86160at2"/>
<dbReference type="PANTHER" id="PTHR30502">
    <property type="entry name" value="2-KETO-3-DEOXY-L-RHAMNONATE ALDOLASE"/>
    <property type="match status" value="1"/>
</dbReference>
<reference evidence="5 6" key="1">
    <citation type="submission" date="2017-08" db="EMBL/GenBank/DDBJ databases">
        <authorList>
            <person name="Park S.-J."/>
            <person name="Kim H."/>
        </authorList>
    </citation>
    <scope>NUCLEOTIDE SEQUENCE [LARGE SCALE GENOMIC DNA]</scope>
    <source>
        <strain evidence="6">ye3</strain>
    </source>
</reference>
<dbReference type="AlphaFoldDB" id="A0A410GDU5"/>
<evidence type="ECO:0000256" key="2">
    <source>
        <dbReference type="ARBA" id="ARBA00022723"/>
    </source>
</evidence>
<dbReference type="KEGG" id="pus:CKA81_12020"/>
<comment type="similarity">
    <text evidence="1">Belongs to the HpcH/HpaI aldolase family.</text>
</comment>
<accession>A0A410GDU5</accession>
<dbReference type="GO" id="GO:0046872">
    <property type="term" value="F:metal ion binding"/>
    <property type="evidence" value="ECO:0007669"/>
    <property type="project" value="UniProtKB-KW"/>
</dbReference>
<evidence type="ECO:0000313" key="5">
    <source>
        <dbReference type="EMBL" id="QAA94471.1"/>
    </source>
</evidence>
<gene>
    <name evidence="5" type="ORF">CKA81_12020</name>
</gene>
<dbReference type="Gene3D" id="3.20.20.60">
    <property type="entry name" value="Phosphoenolpyruvate-binding domains"/>
    <property type="match status" value="1"/>
</dbReference>
<dbReference type="InterPro" id="IPR050251">
    <property type="entry name" value="HpcH-HpaI_aldolase"/>
</dbReference>
<dbReference type="PANTHER" id="PTHR30502:SF0">
    <property type="entry name" value="PHOSPHOENOLPYRUVATE CARBOXYLASE FAMILY PROTEIN"/>
    <property type="match status" value="1"/>
</dbReference>
<feature type="domain" description="HpcH/HpaI aldolase/citrate lyase" evidence="4">
    <location>
        <begin position="30"/>
        <end position="254"/>
    </location>
</feature>
<evidence type="ECO:0000256" key="3">
    <source>
        <dbReference type="ARBA" id="ARBA00023239"/>
    </source>
</evidence>
<dbReference type="GO" id="GO:0016832">
    <property type="term" value="F:aldehyde-lyase activity"/>
    <property type="evidence" value="ECO:0007669"/>
    <property type="project" value="TreeGrafter"/>
</dbReference>
<dbReference type="SUPFAM" id="SSF51621">
    <property type="entry name" value="Phosphoenolpyruvate/pyruvate domain"/>
    <property type="match status" value="1"/>
</dbReference>
<sequence>MTEDREVSVRSAAPDINLRSALISGERALGTFVKTTHYQTVELLAGTGLDFLVLDAEHAPFGREALDACCLASRAHAMPAMVRTASHRPEHILQALDCGAHGVLVPHVDDAATAAQVVDAARYREAGGQRGFSNSPRAGGYGSATLAQHIVSSDRQTAVMVQIETATAVANVADIAAVPGVDALFIGRADLAVSYGVDRIDDPTVEAAVDRVAAVGQEHGLPLGIFLPDASKVAAFQQRGFSIFIIGSDQSLLKQAAAQAIVAANKQTS</sequence>
<dbReference type="InterPro" id="IPR015813">
    <property type="entry name" value="Pyrv/PenolPyrv_kinase-like_dom"/>
</dbReference>
<name>A0A410GDU5_9BURK</name>
<dbReference type="Proteomes" id="UP000283474">
    <property type="component" value="Chromosome"/>
</dbReference>
<protein>
    <submittedName>
        <fullName evidence="5">Aldolase</fullName>
    </submittedName>
</protein>
<keyword evidence="3" id="KW-0456">Lyase</keyword>
<evidence type="ECO:0000259" key="4">
    <source>
        <dbReference type="Pfam" id="PF03328"/>
    </source>
</evidence>
<keyword evidence="6" id="KW-1185">Reference proteome</keyword>
<dbReference type="InterPro" id="IPR040442">
    <property type="entry name" value="Pyrv_kinase-like_dom_sf"/>
</dbReference>
<organism evidence="5 6">
    <name type="scientific">Pollutimonas thiosulfatoxidans</name>
    <dbReference type="NCBI Taxonomy" id="2028345"/>
    <lineage>
        <taxon>Bacteria</taxon>
        <taxon>Pseudomonadati</taxon>
        <taxon>Pseudomonadota</taxon>
        <taxon>Betaproteobacteria</taxon>
        <taxon>Burkholderiales</taxon>
        <taxon>Alcaligenaceae</taxon>
        <taxon>Pollutimonas</taxon>
    </lineage>
</organism>
<evidence type="ECO:0000256" key="1">
    <source>
        <dbReference type="ARBA" id="ARBA00005568"/>
    </source>
</evidence>
<evidence type="ECO:0000313" key="6">
    <source>
        <dbReference type="Proteomes" id="UP000283474"/>
    </source>
</evidence>
<dbReference type="EMBL" id="CP022987">
    <property type="protein sequence ID" value="QAA94471.1"/>
    <property type="molecule type" value="Genomic_DNA"/>
</dbReference>
<dbReference type="Pfam" id="PF03328">
    <property type="entry name" value="HpcH_HpaI"/>
    <property type="match status" value="1"/>
</dbReference>
<dbReference type="RefSeq" id="WP_128355468.1">
    <property type="nucleotide sequence ID" value="NZ_CP022987.1"/>
</dbReference>
<dbReference type="InterPro" id="IPR005000">
    <property type="entry name" value="Aldolase/citrate-lyase_domain"/>
</dbReference>
<dbReference type="GO" id="GO:0005737">
    <property type="term" value="C:cytoplasm"/>
    <property type="evidence" value="ECO:0007669"/>
    <property type="project" value="TreeGrafter"/>
</dbReference>
<proteinExistence type="inferred from homology"/>
<keyword evidence="2" id="KW-0479">Metal-binding</keyword>